<evidence type="ECO:0008006" key="5">
    <source>
        <dbReference type="Google" id="ProtNLM"/>
    </source>
</evidence>
<evidence type="ECO:0000256" key="1">
    <source>
        <dbReference type="SAM" id="MobiDB-lite"/>
    </source>
</evidence>
<feature type="chain" id="PRO_5046947449" description="Lipoprotein" evidence="2">
    <location>
        <begin position="22"/>
        <end position="194"/>
    </location>
</feature>
<accession>A0ABV2YXE0</accession>
<organism evidence="3 4">
    <name type="scientific">Streptomyces catenulae</name>
    <dbReference type="NCBI Taxonomy" id="66875"/>
    <lineage>
        <taxon>Bacteria</taxon>
        <taxon>Bacillati</taxon>
        <taxon>Actinomycetota</taxon>
        <taxon>Actinomycetes</taxon>
        <taxon>Kitasatosporales</taxon>
        <taxon>Streptomycetaceae</taxon>
        <taxon>Streptomyces</taxon>
    </lineage>
</organism>
<dbReference type="Proteomes" id="UP001550853">
    <property type="component" value="Unassembled WGS sequence"/>
</dbReference>
<protein>
    <recommendedName>
        <fullName evidence="5">Lipoprotein</fullName>
    </recommendedName>
</protein>
<dbReference type="PROSITE" id="PS51257">
    <property type="entry name" value="PROKAR_LIPOPROTEIN"/>
    <property type="match status" value="1"/>
</dbReference>
<dbReference type="EMBL" id="JBEZVI010000006">
    <property type="protein sequence ID" value="MEU3710418.1"/>
    <property type="molecule type" value="Genomic_DNA"/>
</dbReference>
<proteinExistence type="predicted"/>
<name>A0ABV2YXE0_9ACTN</name>
<feature type="compositionally biased region" description="Basic and acidic residues" evidence="1">
    <location>
        <begin position="183"/>
        <end position="194"/>
    </location>
</feature>
<evidence type="ECO:0000313" key="3">
    <source>
        <dbReference type="EMBL" id="MEU3710418.1"/>
    </source>
</evidence>
<keyword evidence="4" id="KW-1185">Reference proteome</keyword>
<gene>
    <name evidence="3" type="ORF">AB0E61_09975</name>
</gene>
<evidence type="ECO:0000256" key="2">
    <source>
        <dbReference type="SAM" id="SignalP"/>
    </source>
</evidence>
<evidence type="ECO:0000313" key="4">
    <source>
        <dbReference type="Proteomes" id="UP001550853"/>
    </source>
</evidence>
<keyword evidence="2" id="KW-0732">Signal</keyword>
<dbReference type="RefSeq" id="WP_157848110.1">
    <property type="nucleotide sequence ID" value="NZ_JBEZVI010000006.1"/>
</dbReference>
<comment type="caution">
    <text evidence="3">The sequence shown here is derived from an EMBL/GenBank/DDBJ whole genome shotgun (WGS) entry which is preliminary data.</text>
</comment>
<sequence length="194" mass="21069">MFSRKVWRDALVAVISFAAFSGCSLIPGGGDASYPTVNKALERVDSVLDDTLAGVRPRLRWRDGPAHMSERRNSFTNEADGEMDVSRQRHLRTQISQGKKKELLEIVSRRWEEKGFEIKEQNNGRPSLLSEASDGCIAKIDVGGSGDVYISVGVSAVSSGPSGDIAGEEGDSFPEASSGAPDHTPDLRDPYWSK</sequence>
<feature type="region of interest" description="Disordered" evidence="1">
    <location>
        <begin position="159"/>
        <end position="194"/>
    </location>
</feature>
<reference evidence="3 4" key="1">
    <citation type="submission" date="2024-06" db="EMBL/GenBank/DDBJ databases">
        <title>The Natural Products Discovery Center: Release of the First 8490 Sequenced Strains for Exploring Actinobacteria Biosynthetic Diversity.</title>
        <authorList>
            <person name="Kalkreuter E."/>
            <person name="Kautsar S.A."/>
            <person name="Yang D."/>
            <person name="Bader C.D."/>
            <person name="Teijaro C.N."/>
            <person name="Fluegel L."/>
            <person name="Davis C.M."/>
            <person name="Simpson J.R."/>
            <person name="Lauterbach L."/>
            <person name="Steele A.D."/>
            <person name="Gui C."/>
            <person name="Meng S."/>
            <person name="Li G."/>
            <person name="Viehrig K."/>
            <person name="Ye F."/>
            <person name="Su P."/>
            <person name="Kiefer A.F."/>
            <person name="Nichols A."/>
            <person name="Cepeda A.J."/>
            <person name="Yan W."/>
            <person name="Fan B."/>
            <person name="Jiang Y."/>
            <person name="Adhikari A."/>
            <person name="Zheng C.-J."/>
            <person name="Schuster L."/>
            <person name="Cowan T.M."/>
            <person name="Smanski M.J."/>
            <person name="Chevrette M.G."/>
            <person name="De Carvalho L.P.S."/>
            <person name="Shen B."/>
        </authorList>
    </citation>
    <scope>NUCLEOTIDE SEQUENCE [LARGE SCALE GENOMIC DNA]</scope>
    <source>
        <strain evidence="3 4">NPDC033039</strain>
    </source>
</reference>
<feature type="signal peptide" evidence="2">
    <location>
        <begin position="1"/>
        <end position="21"/>
    </location>
</feature>